<dbReference type="SUPFAM" id="SSF54534">
    <property type="entry name" value="FKBP-like"/>
    <property type="match status" value="1"/>
</dbReference>
<comment type="similarity">
    <text evidence="1 8 9">Belongs to the GreA/GreB family.</text>
</comment>
<dbReference type="InterPro" id="IPR028624">
    <property type="entry name" value="Tscrpt_elong_fac_GreA/B"/>
</dbReference>
<dbReference type="AlphaFoldDB" id="A0A2G9ZEZ4"/>
<feature type="domain" description="Transcription elongation factor GreA/GreB C-terminal" evidence="10">
    <location>
        <begin position="79"/>
        <end position="146"/>
    </location>
</feature>
<dbReference type="Pfam" id="PF03449">
    <property type="entry name" value="GreA_GreB_N"/>
    <property type="match status" value="1"/>
</dbReference>
<dbReference type="GO" id="GO:0070063">
    <property type="term" value="F:RNA polymerase binding"/>
    <property type="evidence" value="ECO:0007669"/>
    <property type="project" value="InterPro"/>
</dbReference>
<dbReference type="GO" id="GO:0032784">
    <property type="term" value="P:regulation of DNA-templated transcription elongation"/>
    <property type="evidence" value="ECO:0007669"/>
    <property type="project" value="UniProtKB-UniRule"/>
</dbReference>
<dbReference type="Gene3D" id="3.10.50.30">
    <property type="entry name" value="Transcription elongation factor, GreA/GreB, C-terminal domain"/>
    <property type="match status" value="1"/>
</dbReference>
<dbReference type="InterPro" id="IPR036805">
    <property type="entry name" value="Tscrpt_elong_fac_GreA/B_N_sf"/>
</dbReference>
<evidence type="ECO:0000259" key="11">
    <source>
        <dbReference type="Pfam" id="PF03449"/>
    </source>
</evidence>
<evidence type="ECO:0000256" key="9">
    <source>
        <dbReference type="RuleBase" id="RU000556"/>
    </source>
</evidence>
<sequence length="146" mass="16142">MPKSFTKEGLAKLQAELEQLKKVGRRDLAQEINKAAGYGDLSENAAYKDAKEKKAFMEGRILELESMLANATVLEKKESSKVQVGSSVVLESNKQKMTFTLVSPQEADFDKGLISLESPIGNALFNQEKGATIKVNDKEYTILEIK</sequence>
<comment type="caution">
    <text evidence="12">The sequence shown here is derived from an EMBL/GenBank/DDBJ whole genome shotgun (WGS) entry which is preliminary data.</text>
</comment>
<dbReference type="GO" id="GO:0006354">
    <property type="term" value="P:DNA-templated transcription elongation"/>
    <property type="evidence" value="ECO:0007669"/>
    <property type="project" value="TreeGrafter"/>
</dbReference>
<dbReference type="InterPro" id="IPR023459">
    <property type="entry name" value="Tscrpt_elong_fac_GreA/B_fam"/>
</dbReference>
<dbReference type="PROSITE" id="PS00829">
    <property type="entry name" value="GREAB_1"/>
    <property type="match status" value="1"/>
</dbReference>
<protein>
    <recommendedName>
        <fullName evidence="2 8">Transcription elongation factor GreA</fullName>
    </recommendedName>
    <alternativeName>
        <fullName evidence="7 8">Transcript cleavage factor GreA</fullName>
    </alternativeName>
</protein>
<evidence type="ECO:0000256" key="3">
    <source>
        <dbReference type="ARBA" id="ARBA00023015"/>
    </source>
</evidence>
<evidence type="ECO:0000259" key="10">
    <source>
        <dbReference type="Pfam" id="PF01272"/>
    </source>
</evidence>
<evidence type="ECO:0000256" key="4">
    <source>
        <dbReference type="ARBA" id="ARBA00023125"/>
    </source>
</evidence>
<keyword evidence="12" id="KW-0251">Elongation factor</keyword>
<dbReference type="InterPro" id="IPR022691">
    <property type="entry name" value="Tscrpt_elong_fac_GreA/B_N"/>
</dbReference>
<evidence type="ECO:0000313" key="13">
    <source>
        <dbReference type="Proteomes" id="UP000230447"/>
    </source>
</evidence>
<dbReference type="NCBIfam" id="TIGR01462">
    <property type="entry name" value="greA"/>
    <property type="match status" value="1"/>
</dbReference>
<keyword evidence="12" id="KW-0648">Protein biosynthesis</keyword>
<accession>A0A2G9ZEZ4</accession>
<evidence type="ECO:0000256" key="7">
    <source>
        <dbReference type="ARBA" id="ARBA00030776"/>
    </source>
</evidence>
<evidence type="ECO:0000256" key="2">
    <source>
        <dbReference type="ARBA" id="ARBA00013729"/>
    </source>
</evidence>
<dbReference type="HAMAP" id="MF_00105">
    <property type="entry name" value="GreA_GreB"/>
    <property type="match status" value="1"/>
</dbReference>
<keyword evidence="3 8" id="KW-0805">Transcription regulation</keyword>
<dbReference type="Pfam" id="PF01272">
    <property type="entry name" value="GreA_GreB"/>
    <property type="match status" value="1"/>
</dbReference>
<gene>
    <name evidence="8" type="primary">greA</name>
    <name evidence="12" type="ORF">COX24_01880</name>
</gene>
<dbReference type="PIRSF" id="PIRSF006092">
    <property type="entry name" value="GreA_GreB"/>
    <property type="match status" value="1"/>
</dbReference>
<dbReference type="InterPro" id="IPR006359">
    <property type="entry name" value="Tscrpt_elong_fac_GreA"/>
</dbReference>
<evidence type="ECO:0000256" key="8">
    <source>
        <dbReference type="HAMAP-Rule" id="MF_00105"/>
    </source>
</evidence>
<dbReference type="GO" id="GO:0003677">
    <property type="term" value="F:DNA binding"/>
    <property type="evidence" value="ECO:0007669"/>
    <property type="project" value="UniProtKB-UniRule"/>
</dbReference>
<dbReference type="PANTHER" id="PTHR30437:SF4">
    <property type="entry name" value="TRANSCRIPTION ELONGATION FACTOR GREA"/>
    <property type="match status" value="1"/>
</dbReference>
<feature type="domain" description="Transcription elongation factor GreA/GreB N-terminal" evidence="11">
    <location>
        <begin position="6"/>
        <end position="73"/>
    </location>
</feature>
<keyword evidence="4 8" id="KW-0238">DNA-binding</keyword>
<dbReference type="GO" id="GO:0003746">
    <property type="term" value="F:translation elongation factor activity"/>
    <property type="evidence" value="ECO:0007669"/>
    <property type="project" value="UniProtKB-KW"/>
</dbReference>
<name>A0A2G9ZEZ4_9BACT</name>
<evidence type="ECO:0000256" key="5">
    <source>
        <dbReference type="ARBA" id="ARBA00023163"/>
    </source>
</evidence>
<dbReference type="Gene3D" id="1.10.287.180">
    <property type="entry name" value="Transcription elongation factor, GreA/GreB, N-terminal domain"/>
    <property type="match status" value="1"/>
</dbReference>
<evidence type="ECO:0000256" key="6">
    <source>
        <dbReference type="ARBA" id="ARBA00024916"/>
    </source>
</evidence>
<proteinExistence type="inferred from homology"/>
<dbReference type="FunFam" id="1.10.287.180:FF:000001">
    <property type="entry name" value="Transcription elongation factor GreA"/>
    <property type="match status" value="1"/>
</dbReference>
<organism evidence="12 13">
    <name type="scientific">bacterium (Candidatus Gribaldobacteria) CG23_combo_of_CG06-09_8_20_14_all_37_87_8</name>
    <dbReference type="NCBI Taxonomy" id="2014278"/>
    <lineage>
        <taxon>Bacteria</taxon>
        <taxon>Candidatus Gribaldobacteria</taxon>
    </lineage>
</organism>
<dbReference type="InterPro" id="IPR018151">
    <property type="entry name" value="TF_GreA/GreB_CS"/>
</dbReference>
<dbReference type="InterPro" id="IPR036953">
    <property type="entry name" value="GreA/GreB_C_sf"/>
</dbReference>
<dbReference type="Proteomes" id="UP000230447">
    <property type="component" value="Unassembled WGS sequence"/>
</dbReference>
<dbReference type="SUPFAM" id="SSF46557">
    <property type="entry name" value="GreA transcript cleavage protein, N-terminal domain"/>
    <property type="match status" value="1"/>
</dbReference>
<evidence type="ECO:0000256" key="1">
    <source>
        <dbReference type="ARBA" id="ARBA00008213"/>
    </source>
</evidence>
<comment type="function">
    <text evidence="6 8 9">Necessary for efficient RNA polymerase transcription elongation past template-encoded arresting sites. The arresting sites in DNA have the property of trapping a certain fraction of elongating RNA polymerases that pass through, resulting in locked ternary complexes. Cleavage of the nascent transcript by cleavage factors such as GreA or GreB allows the resumption of elongation from the new 3'terminus. GreA releases sequences of 2 to 3 nucleotides.</text>
</comment>
<evidence type="ECO:0000313" key="12">
    <source>
        <dbReference type="EMBL" id="PIP31746.1"/>
    </source>
</evidence>
<reference evidence="12 13" key="1">
    <citation type="submission" date="2017-09" db="EMBL/GenBank/DDBJ databases">
        <title>Depth-based differentiation of microbial function through sediment-hosted aquifers and enrichment of novel symbionts in the deep terrestrial subsurface.</title>
        <authorList>
            <person name="Probst A.J."/>
            <person name="Ladd B."/>
            <person name="Jarett J.K."/>
            <person name="Geller-Mcgrath D.E."/>
            <person name="Sieber C.M."/>
            <person name="Emerson J.B."/>
            <person name="Anantharaman K."/>
            <person name="Thomas B.C."/>
            <person name="Malmstrom R."/>
            <person name="Stieglmeier M."/>
            <person name="Klingl A."/>
            <person name="Woyke T."/>
            <person name="Ryan C.M."/>
            <person name="Banfield J.F."/>
        </authorList>
    </citation>
    <scope>NUCLEOTIDE SEQUENCE [LARGE SCALE GENOMIC DNA]</scope>
    <source>
        <strain evidence="12">CG23_combo_of_CG06-09_8_20_14_all_37_87_8</strain>
    </source>
</reference>
<dbReference type="EMBL" id="PCSB01000038">
    <property type="protein sequence ID" value="PIP31746.1"/>
    <property type="molecule type" value="Genomic_DNA"/>
</dbReference>
<dbReference type="InterPro" id="IPR001437">
    <property type="entry name" value="Tscrpt_elong_fac_GreA/B_C"/>
</dbReference>
<dbReference type="PANTHER" id="PTHR30437">
    <property type="entry name" value="TRANSCRIPTION ELONGATION FACTOR GREA"/>
    <property type="match status" value="1"/>
</dbReference>
<keyword evidence="5 8" id="KW-0804">Transcription</keyword>